<sequence>MLNSSKNNFRAQNLGIRKFGGQVSVLGDWEHRFHGPYKKKTGLVKSLFVSFASPF</sequence>
<accession>A0A2I0AQJ4</accession>
<proteinExistence type="predicted"/>
<organism evidence="1 2">
    <name type="scientific">Apostasia shenzhenica</name>
    <dbReference type="NCBI Taxonomy" id="1088818"/>
    <lineage>
        <taxon>Eukaryota</taxon>
        <taxon>Viridiplantae</taxon>
        <taxon>Streptophyta</taxon>
        <taxon>Embryophyta</taxon>
        <taxon>Tracheophyta</taxon>
        <taxon>Spermatophyta</taxon>
        <taxon>Magnoliopsida</taxon>
        <taxon>Liliopsida</taxon>
        <taxon>Asparagales</taxon>
        <taxon>Orchidaceae</taxon>
        <taxon>Apostasioideae</taxon>
        <taxon>Apostasia</taxon>
    </lineage>
</organism>
<dbReference type="Proteomes" id="UP000236161">
    <property type="component" value="Unassembled WGS sequence"/>
</dbReference>
<keyword evidence="2" id="KW-1185">Reference proteome</keyword>
<gene>
    <name evidence="1" type="ORF">AXF42_Ash015199</name>
</gene>
<evidence type="ECO:0000313" key="1">
    <source>
        <dbReference type="EMBL" id="PKA57821.1"/>
    </source>
</evidence>
<reference evidence="1 2" key="1">
    <citation type="journal article" date="2017" name="Nature">
        <title>The Apostasia genome and the evolution of orchids.</title>
        <authorList>
            <person name="Zhang G.Q."/>
            <person name="Liu K.W."/>
            <person name="Li Z."/>
            <person name="Lohaus R."/>
            <person name="Hsiao Y.Y."/>
            <person name="Niu S.C."/>
            <person name="Wang J.Y."/>
            <person name="Lin Y.C."/>
            <person name="Xu Q."/>
            <person name="Chen L.J."/>
            <person name="Yoshida K."/>
            <person name="Fujiwara S."/>
            <person name="Wang Z.W."/>
            <person name="Zhang Y.Q."/>
            <person name="Mitsuda N."/>
            <person name="Wang M."/>
            <person name="Liu G.H."/>
            <person name="Pecoraro L."/>
            <person name="Huang H.X."/>
            <person name="Xiao X.J."/>
            <person name="Lin M."/>
            <person name="Wu X.Y."/>
            <person name="Wu W.L."/>
            <person name="Chen Y.Y."/>
            <person name="Chang S.B."/>
            <person name="Sakamoto S."/>
            <person name="Ohme-Takagi M."/>
            <person name="Yagi M."/>
            <person name="Zeng S.J."/>
            <person name="Shen C.Y."/>
            <person name="Yeh C.M."/>
            <person name="Luo Y.B."/>
            <person name="Tsai W.C."/>
            <person name="Van de Peer Y."/>
            <person name="Liu Z.J."/>
        </authorList>
    </citation>
    <scope>NUCLEOTIDE SEQUENCE [LARGE SCALE GENOMIC DNA]</scope>
    <source>
        <strain evidence="2">cv. Shenzhen</strain>
        <tissue evidence="1">Stem</tissue>
    </source>
</reference>
<dbReference type="EMBL" id="KZ451960">
    <property type="protein sequence ID" value="PKA57821.1"/>
    <property type="molecule type" value="Genomic_DNA"/>
</dbReference>
<dbReference type="AlphaFoldDB" id="A0A2I0AQJ4"/>
<evidence type="ECO:0000313" key="2">
    <source>
        <dbReference type="Proteomes" id="UP000236161"/>
    </source>
</evidence>
<name>A0A2I0AQJ4_9ASPA</name>
<protein>
    <submittedName>
        <fullName evidence="1">Uncharacterized protein</fullName>
    </submittedName>
</protein>